<gene>
    <name evidence="4" type="ORF">DPX39_100071800</name>
</gene>
<organism evidence="4 5">
    <name type="scientific">Trypanosoma brucei equiperdum</name>
    <dbReference type="NCBI Taxonomy" id="630700"/>
    <lineage>
        <taxon>Eukaryota</taxon>
        <taxon>Discoba</taxon>
        <taxon>Euglenozoa</taxon>
        <taxon>Kinetoplastea</taxon>
        <taxon>Metakinetoplastina</taxon>
        <taxon>Trypanosomatida</taxon>
        <taxon>Trypanosomatidae</taxon>
        <taxon>Trypanosoma</taxon>
    </lineage>
</organism>
<comment type="caution">
    <text evidence="4">The sequence shown here is derived from an EMBL/GenBank/DDBJ whole genome shotgun (WGS) entry which is preliminary data.</text>
</comment>
<feature type="compositionally biased region" description="Low complexity" evidence="2">
    <location>
        <begin position="34"/>
        <end position="49"/>
    </location>
</feature>
<dbReference type="InterPro" id="IPR002048">
    <property type="entry name" value="EF_hand_dom"/>
</dbReference>
<reference evidence="4 5" key="1">
    <citation type="submission" date="2018-09" db="EMBL/GenBank/DDBJ databases">
        <title>whole genome sequence of T. equiperdum IVM-t1 strain.</title>
        <authorList>
            <person name="Suganuma K."/>
        </authorList>
    </citation>
    <scope>NUCLEOTIDE SEQUENCE [LARGE SCALE GENOMIC DNA]</scope>
    <source>
        <strain evidence="4 5">IVM-t1</strain>
    </source>
</reference>
<sequence>MSLRLGQPTSEQRNRRVFLRFTPIVNEGTEEGKLSSSLSTTTMTSNTSLVEEQSRNITTNVDSTPKSSMPPLPIPEKIGSKSNTPQGLLSPQKVMKEEAGAMQSPDNIRSPGNRKKKNDESPVRLSTDSLTQQESMHLGTIYTRYASFSPKEGCLVNLLNDVTGAGSVSECDVWLYQLENVLGVPRRELCGGTLGIRPESSESPKQQSYGPRRMLTYGEVLRFATWLKSAHKMRIGPRHASLPSNSTPVKGAGKAADDTPSKTATHSGREIKKLDGIKRPKESAKFNIGTGKGKRDSGPSRLFTPTTGSSEVHMPSIGKRPGSTSVSTTTRGYNLELQSFAELGGGSDGTGTIRLIDLKRMLQSFSIEATFGTCVGRVIDKNNTGCITFEEFLWVLEFGVRGMGPAAAIHDHLAAPLTPQNVVTPPVSTERSPASGNKGRSTKPSPSKKGRLAATLEAIRKSFAAQSEKLSPYLTSLKTERRSRSGRRSPNNLRKDRRKLSISPCRGLLTRSTPGRRCSSRKKSRGRSPTNRGTGKRLHTARKDVALGA</sequence>
<feature type="domain" description="EF-hand" evidence="3">
    <location>
        <begin position="377"/>
        <end position="402"/>
    </location>
</feature>
<dbReference type="GO" id="GO:0005509">
    <property type="term" value="F:calcium ion binding"/>
    <property type="evidence" value="ECO:0007669"/>
    <property type="project" value="InterPro"/>
</dbReference>
<keyword evidence="1" id="KW-0106">Calcium</keyword>
<dbReference type="InterPro" id="IPR011992">
    <property type="entry name" value="EF-hand-dom_pair"/>
</dbReference>
<feature type="compositionally biased region" description="Polar residues" evidence="2">
    <location>
        <begin position="419"/>
        <end position="445"/>
    </location>
</feature>
<evidence type="ECO:0000313" key="4">
    <source>
        <dbReference type="EMBL" id="RHW68656.1"/>
    </source>
</evidence>
<feature type="region of interest" description="Disordered" evidence="2">
    <location>
        <begin position="474"/>
        <end position="549"/>
    </location>
</feature>
<feature type="region of interest" description="Disordered" evidence="2">
    <location>
        <begin position="30"/>
        <end position="132"/>
    </location>
</feature>
<dbReference type="InterPro" id="IPR018247">
    <property type="entry name" value="EF_Hand_1_Ca_BS"/>
</dbReference>
<evidence type="ECO:0000256" key="1">
    <source>
        <dbReference type="ARBA" id="ARBA00022837"/>
    </source>
</evidence>
<proteinExistence type="predicted"/>
<evidence type="ECO:0000256" key="2">
    <source>
        <dbReference type="SAM" id="MobiDB-lite"/>
    </source>
</evidence>
<feature type="region of interest" description="Disordered" evidence="2">
    <location>
        <begin position="237"/>
        <end position="270"/>
    </location>
</feature>
<evidence type="ECO:0000259" key="3">
    <source>
        <dbReference type="PROSITE" id="PS50222"/>
    </source>
</evidence>
<dbReference type="AlphaFoldDB" id="A0A3L6KXR3"/>
<dbReference type="SUPFAM" id="SSF47473">
    <property type="entry name" value="EF-hand"/>
    <property type="match status" value="1"/>
</dbReference>
<feature type="compositionally biased region" description="Polar residues" evidence="2">
    <location>
        <begin position="55"/>
        <end position="67"/>
    </location>
</feature>
<dbReference type="EMBL" id="QSBY01000010">
    <property type="protein sequence ID" value="RHW68656.1"/>
    <property type="molecule type" value="Genomic_DNA"/>
</dbReference>
<feature type="region of interest" description="Disordered" evidence="2">
    <location>
        <begin position="419"/>
        <end position="451"/>
    </location>
</feature>
<feature type="region of interest" description="Disordered" evidence="2">
    <location>
        <begin position="284"/>
        <end position="328"/>
    </location>
</feature>
<evidence type="ECO:0000313" key="5">
    <source>
        <dbReference type="Proteomes" id="UP000266743"/>
    </source>
</evidence>
<name>A0A3L6KXR3_9TRYP</name>
<dbReference type="PROSITE" id="PS00018">
    <property type="entry name" value="EF_HAND_1"/>
    <property type="match status" value="1"/>
</dbReference>
<feature type="compositionally biased region" description="Polar residues" evidence="2">
    <location>
        <begin position="80"/>
        <end position="89"/>
    </location>
</feature>
<accession>A0A3L6KXR3</accession>
<protein>
    <recommendedName>
        <fullName evidence="3">EF-hand domain-containing protein</fullName>
    </recommendedName>
</protein>
<dbReference type="Proteomes" id="UP000266743">
    <property type="component" value="Chromosome 10"/>
</dbReference>
<dbReference type="PROSITE" id="PS50222">
    <property type="entry name" value="EF_HAND_2"/>
    <property type="match status" value="1"/>
</dbReference>